<sequence length="385" mass="44112">MTLNYTKKLVKDIIPGEIVLHPIYRSDGLLLINKYKELTQEVISTIQTNLSSNSILIVTSNKGELNLFLNSSYSQDTFKKDLDILSKDFNLGSNVTFSTASSFDLTSTIDKGCFFIDLLSKIPLWHSIDHLFEATHLKNRAIQFKEKFITKLTTEKVFHSWLTTILNYDDNLMVHSINITSISLIIGLTLELQDDLLQDLCFAALFSNLGFTKIPKDKLAFELKNNQLYTYVIQKHLEVFSSITMESPNLRRKQIIYGILDSHEHYDGTGPHNKKGNEISLIGRILNLSHSYDALVNGYEYTTGMVPFQALKSICEGKNTRFDPYIINTFIHRTTFFNLGQTIHLTNTVKGIIVGFYDYLNYPYLPVLKLEDGRIIDLVKVYYNK</sequence>
<evidence type="ECO:0000313" key="2">
    <source>
        <dbReference type="EMBL" id="TCT12144.1"/>
    </source>
</evidence>
<dbReference type="InterPro" id="IPR003607">
    <property type="entry name" value="HD/PDEase_dom"/>
</dbReference>
<dbReference type="InterPro" id="IPR037522">
    <property type="entry name" value="HD_GYP_dom"/>
</dbReference>
<dbReference type="OrthoDB" id="2694293at2"/>
<evidence type="ECO:0000259" key="1">
    <source>
        <dbReference type="PROSITE" id="PS51832"/>
    </source>
</evidence>
<dbReference type="PANTHER" id="PTHR43155:SF2">
    <property type="entry name" value="CYCLIC DI-GMP PHOSPHODIESTERASE PA4108"/>
    <property type="match status" value="1"/>
</dbReference>
<dbReference type="AlphaFoldDB" id="A0A4R3MEC9"/>
<dbReference type="RefSeq" id="WP_132254067.1">
    <property type="nucleotide sequence ID" value="NZ_SMAL01000014.1"/>
</dbReference>
<dbReference type="Proteomes" id="UP000294902">
    <property type="component" value="Unassembled WGS sequence"/>
</dbReference>
<dbReference type="PROSITE" id="PS51832">
    <property type="entry name" value="HD_GYP"/>
    <property type="match status" value="1"/>
</dbReference>
<evidence type="ECO:0000313" key="3">
    <source>
        <dbReference type="Proteomes" id="UP000294902"/>
    </source>
</evidence>
<gene>
    <name evidence="2" type="ORF">EDC18_11443</name>
</gene>
<name>A0A4R3MEC9_9FIRM</name>
<organism evidence="2 3">
    <name type="scientific">Natranaerovirga pectinivora</name>
    <dbReference type="NCBI Taxonomy" id="682400"/>
    <lineage>
        <taxon>Bacteria</taxon>
        <taxon>Bacillati</taxon>
        <taxon>Bacillota</taxon>
        <taxon>Clostridia</taxon>
        <taxon>Lachnospirales</taxon>
        <taxon>Natranaerovirgaceae</taxon>
        <taxon>Natranaerovirga</taxon>
    </lineage>
</organism>
<dbReference type="Gene3D" id="1.10.3210.10">
    <property type="entry name" value="Hypothetical protein af1432"/>
    <property type="match status" value="1"/>
</dbReference>
<protein>
    <submittedName>
        <fullName evidence="2">HD domain-containing protein</fullName>
    </submittedName>
</protein>
<dbReference type="PANTHER" id="PTHR43155">
    <property type="entry name" value="CYCLIC DI-GMP PHOSPHODIESTERASE PA4108-RELATED"/>
    <property type="match status" value="1"/>
</dbReference>
<dbReference type="CDD" id="cd00077">
    <property type="entry name" value="HDc"/>
    <property type="match status" value="1"/>
</dbReference>
<reference evidence="2 3" key="1">
    <citation type="submission" date="2019-03" db="EMBL/GenBank/DDBJ databases">
        <title>Genomic Encyclopedia of Type Strains, Phase IV (KMG-IV): sequencing the most valuable type-strain genomes for metagenomic binning, comparative biology and taxonomic classification.</title>
        <authorList>
            <person name="Goeker M."/>
        </authorList>
    </citation>
    <scope>NUCLEOTIDE SEQUENCE [LARGE SCALE GENOMIC DNA]</scope>
    <source>
        <strain evidence="2 3">DSM 24629</strain>
    </source>
</reference>
<keyword evidence="3" id="KW-1185">Reference proteome</keyword>
<dbReference type="Pfam" id="PF13487">
    <property type="entry name" value="HD_5"/>
    <property type="match status" value="1"/>
</dbReference>
<dbReference type="SUPFAM" id="SSF109604">
    <property type="entry name" value="HD-domain/PDEase-like"/>
    <property type="match status" value="1"/>
</dbReference>
<proteinExistence type="predicted"/>
<dbReference type="EMBL" id="SMAL01000014">
    <property type="protein sequence ID" value="TCT12144.1"/>
    <property type="molecule type" value="Genomic_DNA"/>
</dbReference>
<accession>A0A4R3MEC9</accession>
<comment type="caution">
    <text evidence="2">The sequence shown here is derived from an EMBL/GenBank/DDBJ whole genome shotgun (WGS) entry which is preliminary data.</text>
</comment>
<feature type="domain" description="HD-GYP" evidence="1">
    <location>
        <begin position="150"/>
        <end position="346"/>
    </location>
</feature>